<dbReference type="PANTHER" id="PTHR31589:SF246">
    <property type="entry name" value="CARBOXYL-TERMINAL PEPTIDASE"/>
    <property type="match status" value="1"/>
</dbReference>
<gene>
    <name evidence="2" type="ORF">COLO4_22434</name>
</gene>
<dbReference type="EMBL" id="AWUE01017969">
    <property type="protein sequence ID" value="OMO83558.1"/>
    <property type="molecule type" value="Genomic_DNA"/>
</dbReference>
<feature type="domain" description="Neprosin PEP catalytic" evidence="1">
    <location>
        <begin position="130"/>
        <end position="369"/>
    </location>
</feature>
<dbReference type="Pfam" id="PF03080">
    <property type="entry name" value="Neprosin"/>
    <property type="match status" value="1"/>
</dbReference>
<proteinExistence type="predicted"/>
<evidence type="ECO:0000313" key="3">
    <source>
        <dbReference type="Proteomes" id="UP000187203"/>
    </source>
</evidence>
<dbReference type="PROSITE" id="PS52045">
    <property type="entry name" value="NEPROSIN_PEP_CD"/>
    <property type="match status" value="1"/>
</dbReference>
<comment type="caution">
    <text evidence="2">The sequence shown here is derived from an EMBL/GenBank/DDBJ whole genome shotgun (WGS) entry which is preliminary data.</text>
</comment>
<dbReference type="STRING" id="93759.A0A1R3ILU7"/>
<dbReference type="PANTHER" id="PTHR31589">
    <property type="entry name" value="PROTEIN, PUTATIVE (DUF239)-RELATED-RELATED"/>
    <property type="match status" value="1"/>
</dbReference>
<reference evidence="3" key="1">
    <citation type="submission" date="2013-09" db="EMBL/GenBank/DDBJ databases">
        <title>Corchorus olitorius genome sequencing.</title>
        <authorList>
            <person name="Alam M."/>
            <person name="Haque M.S."/>
            <person name="Islam M.S."/>
            <person name="Emdad E.M."/>
            <person name="Islam M.M."/>
            <person name="Ahmed B."/>
            <person name="Halim A."/>
            <person name="Hossen Q.M.M."/>
            <person name="Hossain M.Z."/>
            <person name="Ahmed R."/>
            <person name="Khan M.M."/>
            <person name="Islam R."/>
            <person name="Rashid M.M."/>
            <person name="Khan S.A."/>
            <person name="Rahman M.S."/>
            <person name="Alam M."/>
            <person name="Yahiya A.S."/>
            <person name="Khan M.S."/>
            <person name="Azam M.S."/>
            <person name="Haque T."/>
            <person name="Lashkar M.Z.H."/>
            <person name="Akhand A.I."/>
            <person name="Morshed G."/>
            <person name="Roy S."/>
            <person name="Uddin K.S."/>
            <person name="Rabeya T."/>
            <person name="Hossain A.S."/>
            <person name="Chowdhury A."/>
            <person name="Snigdha A.R."/>
            <person name="Mortoza M.S."/>
            <person name="Matin S.A."/>
            <person name="Hoque S.M.E."/>
            <person name="Islam M.K."/>
            <person name="Roy D.K."/>
            <person name="Haider R."/>
            <person name="Moosa M.M."/>
            <person name="Elias S.M."/>
            <person name="Hasan A.M."/>
            <person name="Jahan S."/>
            <person name="Shafiuddin M."/>
            <person name="Mahmood N."/>
            <person name="Shommy N.S."/>
        </authorList>
    </citation>
    <scope>NUCLEOTIDE SEQUENCE [LARGE SCALE GENOMIC DNA]</scope>
    <source>
        <strain evidence="3">cv. O-4</strain>
    </source>
</reference>
<protein>
    <recommendedName>
        <fullName evidence="1">Neprosin PEP catalytic domain-containing protein</fullName>
    </recommendedName>
</protein>
<name>A0A1R3ILU7_9ROSI</name>
<accession>A0A1R3ILU7</accession>
<dbReference type="OrthoDB" id="1001346at2759"/>
<dbReference type="Proteomes" id="UP000187203">
    <property type="component" value="Unassembled WGS sequence"/>
</dbReference>
<evidence type="ECO:0000259" key="1">
    <source>
        <dbReference type="PROSITE" id="PS52045"/>
    </source>
</evidence>
<dbReference type="InterPro" id="IPR053168">
    <property type="entry name" value="Glutamic_endopeptidase"/>
</dbReference>
<evidence type="ECO:0000313" key="2">
    <source>
        <dbReference type="EMBL" id="OMO83558.1"/>
    </source>
</evidence>
<keyword evidence="3" id="KW-1185">Reference proteome</keyword>
<dbReference type="AlphaFoldDB" id="A0A1R3ILU7"/>
<organism evidence="2 3">
    <name type="scientific">Corchorus olitorius</name>
    <dbReference type="NCBI Taxonomy" id="93759"/>
    <lineage>
        <taxon>Eukaryota</taxon>
        <taxon>Viridiplantae</taxon>
        <taxon>Streptophyta</taxon>
        <taxon>Embryophyta</taxon>
        <taxon>Tracheophyta</taxon>
        <taxon>Spermatophyta</taxon>
        <taxon>Magnoliopsida</taxon>
        <taxon>eudicotyledons</taxon>
        <taxon>Gunneridae</taxon>
        <taxon>Pentapetalae</taxon>
        <taxon>rosids</taxon>
        <taxon>malvids</taxon>
        <taxon>Malvales</taxon>
        <taxon>Malvaceae</taxon>
        <taxon>Grewioideae</taxon>
        <taxon>Apeibeae</taxon>
        <taxon>Corchorus</taxon>
    </lineage>
</organism>
<sequence>MDYKSVITITIALAMLCNHGVSTRGLSGMNETEFMAESKSINRHATIKSIKMRPSYLERTSTEDSISTESSLPSNIAKMFGLGKGCPKGTVPIRRKVVKEGITRPINAVSYKFGKNQSMNYDDDEINDSGSGTGHDYAGIVIRPYAGKRFEGAAAGLNIYQPSPVVSGQFSGALIEVFAGDIGNIAYIHTGWMEETDGEISGCFDTECPGFVQVDTNLPVGAAFSNVSKINGEQFVRDMSLTMDLFGNWWVEVFGGSGVVGYYPSELFSRLQEGAEAAFWGGFVYSSLDWSPGMGTGEAYNGGDRGHQACFMRQVKVVRQEDDDGEYSDPGDSPVSVQVSRCYLAGDNYYTNKAGWDYVFYFGGEGDNPVIGLALAIQPKNRCLVCKNQMQSDQKTKTMKSFCWRGQGKSPTAVVDTFSLLLPYFRVHHCLIFSFLTSNHTSGILRTAQRLHILIRKGETRIAVALNIATPVGTVAVQATDTMMTWIIQILPYLRPIRTGINAFKLVILCHRNFFKMDIGRVSMICLFPLLFLFHVYPEPMYTFSSKRAFIATNLKTDEQLANDEGYKLKGHKVLVCTVIVVKSNREAIAEEVFKQPRKCVHCPAPPVPLQPPAPTDFAPPTIPEISPPPVPPSPRRSRIPPPAPCLHYRLISRRCPNQACPPPIRLCPEEPCPPIRRCPPLLTKRGRVYVLPPPEG</sequence>
<dbReference type="InterPro" id="IPR004314">
    <property type="entry name" value="Neprosin"/>
</dbReference>